<evidence type="ECO:0000313" key="1">
    <source>
        <dbReference type="EMBL" id="MBO8452042.1"/>
    </source>
</evidence>
<dbReference type="InterPro" id="IPR029069">
    <property type="entry name" value="HotDog_dom_sf"/>
</dbReference>
<proteinExistence type="predicted"/>
<sequence length="168" mass="18040">MERMVMKNPPLFSGEQIYGLIPQRPPVVMVDSLFSCDAGGAETGLTVLPDNIFVENSYLAEPGLVEHVAQSAAAYAGYGAFIEGCPPKLGYIAEVRKFVISRLPAVGEHLRTRLMVLGSAAGMSLFSAEIFICSGDCRLPDSPEDRRMPDAAAAEMAASGQLKIFIKE</sequence>
<organism evidence="1 2">
    <name type="scientific">Candidatus Cryptobacteroides intestinavium</name>
    <dbReference type="NCBI Taxonomy" id="2840766"/>
    <lineage>
        <taxon>Bacteria</taxon>
        <taxon>Pseudomonadati</taxon>
        <taxon>Bacteroidota</taxon>
        <taxon>Bacteroidia</taxon>
        <taxon>Bacteroidales</taxon>
        <taxon>Candidatus Cryptobacteroides</taxon>
    </lineage>
</organism>
<dbReference type="SUPFAM" id="SSF54637">
    <property type="entry name" value="Thioesterase/thiol ester dehydrase-isomerase"/>
    <property type="match status" value="1"/>
</dbReference>
<comment type="caution">
    <text evidence="1">The sequence shown here is derived from an EMBL/GenBank/DDBJ whole genome shotgun (WGS) entry which is preliminary data.</text>
</comment>
<dbReference type="Pfam" id="PF22817">
    <property type="entry name" value="ApeP-like"/>
    <property type="match status" value="1"/>
</dbReference>
<protein>
    <submittedName>
        <fullName evidence="1">Hydroxymyristoyl-ACP dehydratase</fullName>
    </submittedName>
</protein>
<evidence type="ECO:0000313" key="2">
    <source>
        <dbReference type="Proteomes" id="UP000823661"/>
    </source>
</evidence>
<gene>
    <name evidence="1" type="ORF">IAC06_04050</name>
</gene>
<dbReference type="InterPro" id="IPR016776">
    <property type="entry name" value="ApeP-like_dehydratase"/>
</dbReference>
<accession>A0A9D9HIS5</accession>
<reference evidence="1" key="1">
    <citation type="submission" date="2020-10" db="EMBL/GenBank/DDBJ databases">
        <authorList>
            <person name="Gilroy R."/>
        </authorList>
    </citation>
    <scope>NUCLEOTIDE SEQUENCE</scope>
    <source>
        <strain evidence="1">B1-20833</strain>
    </source>
</reference>
<reference evidence="1" key="2">
    <citation type="journal article" date="2021" name="PeerJ">
        <title>Extensive microbial diversity within the chicken gut microbiome revealed by metagenomics and culture.</title>
        <authorList>
            <person name="Gilroy R."/>
            <person name="Ravi A."/>
            <person name="Getino M."/>
            <person name="Pursley I."/>
            <person name="Horton D.L."/>
            <person name="Alikhan N.F."/>
            <person name="Baker D."/>
            <person name="Gharbi K."/>
            <person name="Hall N."/>
            <person name="Watson M."/>
            <person name="Adriaenssens E.M."/>
            <person name="Foster-Nyarko E."/>
            <person name="Jarju S."/>
            <person name="Secka A."/>
            <person name="Antonio M."/>
            <person name="Oren A."/>
            <person name="Chaudhuri R.R."/>
            <person name="La Ragione R."/>
            <person name="Hildebrand F."/>
            <person name="Pallen M.J."/>
        </authorList>
    </citation>
    <scope>NUCLEOTIDE SEQUENCE</scope>
    <source>
        <strain evidence="1">B1-20833</strain>
    </source>
</reference>
<dbReference type="Proteomes" id="UP000823661">
    <property type="component" value="Unassembled WGS sequence"/>
</dbReference>
<dbReference type="Gene3D" id="3.10.129.10">
    <property type="entry name" value="Hotdog Thioesterase"/>
    <property type="match status" value="1"/>
</dbReference>
<dbReference type="AlphaFoldDB" id="A0A9D9HIS5"/>
<dbReference type="EMBL" id="JADIMI010000036">
    <property type="protein sequence ID" value="MBO8452042.1"/>
    <property type="molecule type" value="Genomic_DNA"/>
</dbReference>
<name>A0A9D9HIS5_9BACT</name>